<keyword evidence="1" id="KW-0812">Transmembrane</keyword>
<accession>A0A0A9BQG5</accession>
<organism evidence="2">
    <name type="scientific">Arundo donax</name>
    <name type="common">Giant reed</name>
    <name type="synonym">Donax arundinaceus</name>
    <dbReference type="NCBI Taxonomy" id="35708"/>
    <lineage>
        <taxon>Eukaryota</taxon>
        <taxon>Viridiplantae</taxon>
        <taxon>Streptophyta</taxon>
        <taxon>Embryophyta</taxon>
        <taxon>Tracheophyta</taxon>
        <taxon>Spermatophyta</taxon>
        <taxon>Magnoliopsida</taxon>
        <taxon>Liliopsida</taxon>
        <taxon>Poales</taxon>
        <taxon>Poaceae</taxon>
        <taxon>PACMAD clade</taxon>
        <taxon>Arundinoideae</taxon>
        <taxon>Arundineae</taxon>
        <taxon>Arundo</taxon>
    </lineage>
</organism>
<evidence type="ECO:0000313" key="2">
    <source>
        <dbReference type="EMBL" id="JAD61517.1"/>
    </source>
</evidence>
<reference evidence="2" key="1">
    <citation type="submission" date="2014-09" db="EMBL/GenBank/DDBJ databases">
        <authorList>
            <person name="Magalhaes I.L.F."/>
            <person name="Oliveira U."/>
            <person name="Santos F.R."/>
            <person name="Vidigal T.H.D.A."/>
            <person name="Brescovit A.D."/>
            <person name="Santos A.J."/>
        </authorList>
    </citation>
    <scope>NUCLEOTIDE SEQUENCE</scope>
    <source>
        <tissue evidence="2">Shoot tissue taken approximately 20 cm above the soil surface</tissue>
    </source>
</reference>
<proteinExistence type="predicted"/>
<reference evidence="2" key="2">
    <citation type="journal article" date="2015" name="Data Brief">
        <title>Shoot transcriptome of the giant reed, Arundo donax.</title>
        <authorList>
            <person name="Barrero R.A."/>
            <person name="Guerrero F.D."/>
            <person name="Moolhuijzen P."/>
            <person name="Goolsby J.A."/>
            <person name="Tidwell J."/>
            <person name="Bellgard S.E."/>
            <person name="Bellgard M.I."/>
        </authorList>
    </citation>
    <scope>NUCLEOTIDE SEQUENCE</scope>
    <source>
        <tissue evidence="2">Shoot tissue taken approximately 20 cm above the soil surface</tissue>
    </source>
</reference>
<dbReference type="AlphaFoldDB" id="A0A0A9BQG5"/>
<name>A0A0A9BQG5_ARUDO</name>
<keyword evidence="1" id="KW-1133">Transmembrane helix</keyword>
<evidence type="ECO:0000256" key="1">
    <source>
        <dbReference type="SAM" id="Phobius"/>
    </source>
</evidence>
<sequence>MCTSPSIVPVVVLAVVLQPSFLLTCT</sequence>
<keyword evidence="1" id="KW-0472">Membrane</keyword>
<dbReference type="EMBL" id="GBRH01236378">
    <property type="protein sequence ID" value="JAD61517.1"/>
    <property type="molecule type" value="Transcribed_RNA"/>
</dbReference>
<feature type="transmembrane region" description="Helical" evidence="1">
    <location>
        <begin position="6"/>
        <end position="25"/>
    </location>
</feature>
<protein>
    <submittedName>
        <fullName evidence="2">Uncharacterized protein</fullName>
    </submittedName>
</protein>